<keyword evidence="3 5" id="KW-1133">Transmembrane helix</keyword>
<dbReference type="InterPro" id="IPR006694">
    <property type="entry name" value="Fatty_acid_hydroxylase"/>
</dbReference>
<proteinExistence type="predicted"/>
<keyword evidence="2 5" id="KW-0812">Transmembrane</keyword>
<dbReference type="EMBL" id="VOOS01000002">
    <property type="protein sequence ID" value="TXB66019.1"/>
    <property type="molecule type" value="Genomic_DNA"/>
</dbReference>
<dbReference type="Pfam" id="PF04116">
    <property type="entry name" value="FA_hydroxylase"/>
    <property type="match status" value="1"/>
</dbReference>
<dbReference type="OrthoDB" id="9770329at2"/>
<dbReference type="RefSeq" id="WP_147099400.1">
    <property type="nucleotide sequence ID" value="NZ_VOOS01000002.1"/>
</dbReference>
<feature type="transmembrane region" description="Helical" evidence="5">
    <location>
        <begin position="203"/>
        <end position="223"/>
    </location>
</feature>
<gene>
    <name evidence="7" type="ORF">FRY74_05470</name>
</gene>
<dbReference type="GO" id="GO:0016020">
    <property type="term" value="C:membrane"/>
    <property type="evidence" value="ECO:0007669"/>
    <property type="project" value="UniProtKB-SubCell"/>
</dbReference>
<feature type="transmembrane region" description="Helical" evidence="5">
    <location>
        <begin position="69"/>
        <end position="95"/>
    </location>
</feature>
<feature type="transmembrane region" description="Helical" evidence="5">
    <location>
        <begin position="29"/>
        <end position="49"/>
    </location>
</feature>
<dbReference type="InterPro" id="IPR050307">
    <property type="entry name" value="Sterol_Desaturase_Related"/>
</dbReference>
<comment type="subcellular location">
    <subcellularLocation>
        <location evidence="1">Membrane</location>
    </subcellularLocation>
</comment>
<evidence type="ECO:0000313" key="8">
    <source>
        <dbReference type="Proteomes" id="UP000321721"/>
    </source>
</evidence>
<evidence type="ECO:0000256" key="3">
    <source>
        <dbReference type="ARBA" id="ARBA00022989"/>
    </source>
</evidence>
<dbReference type="GO" id="GO:0008610">
    <property type="term" value="P:lipid biosynthetic process"/>
    <property type="evidence" value="ECO:0007669"/>
    <property type="project" value="InterPro"/>
</dbReference>
<evidence type="ECO:0000256" key="5">
    <source>
        <dbReference type="SAM" id="Phobius"/>
    </source>
</evidence>
<dbReference type="Proteomes" id="UP000321721">
    <property type="component" value="Unassembled WGS sequence"/>
</dbReference>
<feature type="transmembrane region" description="Helical" evidence="5">
    <location>
        <begin position="175"/>
        <end position="197"/>
    </location>
</feature>
<evidence type="ECO:0000259" key="6">
    <source>
        <dbReference type="Pfam" id="PF04116"/>
    </source>
</evidence>
<feature type="transmembrane region" description="Helical" evidence="5">
    <location>
        <begin position="115"/>
        <end position="142"/>
    </location>
</feature>
<feature type="domain" description="Fatty acid hydroxylase" evidence="6">
    <location>
        <begin position="126"/>
        <end position="274"/>
    </location>
</feature>
<evidence type="ECO:0000256" key="4">
    <source>
        <dbReference type="ARBA" id="ARBA00023136"/>
    </source>
</evidence>
<dbReference type="AlphaFoldDB" id="A0A5C6RVV4"/>
<keyword evidence="4 5" id="KW-0472">Membrane</keyword>
<comment type="caution">
    <text evidence="7">The sequence shown here is derived from an EMBL/GenBank/DDBJ whole genome shotgun (WGS) entry which is preliminary data.</text>
</comment>
<reference evidence="7 8" key="1">
    <citation type="submission" date="2019-08" db="EMBL/GenBank/DDBJ databases">
        <title>Genome of Vicingus serpentipes NCIMB 15042.</title>
        <authorList>
            <person name="Bowman J.P."/>
        </authorList>
    </citation>
    <scope>NUCLEOTIDE SEQUENCE [LARGE SCALE GENOMIC DNA]</scope>
    <source>
        <strain evidence="7 8">NCIMB 15042</strain>
    </source>
</reference>
<dbReference type="GO" id="GO:0005506">
    <property type="term" value="F:iron ion binding"/>
    <property type="evidence" value="ECO:0007669"/>
    <property type="project" value="InterPro"/>
</dbReference>
<evidence type="ECO:0000256" key="2">
    <source>
        <dbReference type="ARBA" id="ARBA00022692"/>
    </source>
</evidence>
<organism evidence="7 8">
    <name type="scientific">Vicingus serpentipes</name>
    <dbReference type="NCBI Taxonomy" id="1926625"/>
    <lineage>
        <taxon>Bacteria</taxon>
        <taxon>Pseudomonadati</taxon>
        <taxon>Bacteroidota</taxon>
        <taxon>Flavobacteriia</taxon>
        <taxon>Flavobacteriales</taxon>
        <taxon>Vicingaceae</taxon>
        <taxon>Vicingus</taxon>
    </lineage>
</organism>
<evidence type="ECO:0000256" key="1">
    <source>
        <dbReference type="ARBA" id="ARBA00004370"/>
    </source>
</evidence>
<evidence type="ECO:0000313" key="7">
    <source>
        <dbReference type="EMBL" id="TXB66019.1"/>
    </source>
</evidence>
<sequence>MTINELFNQFNEIVKMPFSYLLSPDKRVFILYLFTSLLLAYIVYVKSGLKKSFLGYLFKKQIWIGKSAIIDYGFIFFNSLIKVFFIAPMLVYALYLTLFISEYLTSQFGISKLNWSVTTLLATYTLTIIVVNDFMSFIVHYLMHKIPFLWQFHKIHHSATVLNPFTQYRIHPVELIINNVRGIFVKGCLTGIFIYLANGQVSLITFLGINIFNFIFLAFGSNLRHSHVQFKYYNFLEYIFISPFQHQIHHSNKKEHYDKNMGSRFAIWDWIFGTLVRSEKVVQLRFGLGKSEDNNYDSFLKNLINPFINFLKYLK</sequence>
<accession>A0A5C6RVV4</accession>
<protein>
    <submittedName>
        <fullName evidence="7">Sterol desaturase family protein</fullName>
    </submittedName>
</protein>
<keyword evidence="8" id="KW-1185">Reference proteome</keyword>
<dbReference type="GO" id="GO:0016491">
    <property type="term" value="F:oxidoreductase activity"/>
    <property type="evidence" value="ECO:0007669"/>
    <property type="project" value="InterPro"/>
</dbReference>
<name>A0A5C6RVV4_9FLAO</name>
<dbReference type="PANTHER" id="PTHR11863">
    <property type="entry name" value="STEROL DESATURASE"/>
    <property type="match status" value="1"/>
</dbReference>